<dbReference type="PANTHER" id="PTHR21113">
    <property type="entry name" value="AGAP001705-PA"/>
    <property type="match status" value="1"/>
</dbReference>
<feature type="region of interest" description="Disordered" evidence="1">
    <location>
        <begin position="1095"/>
        <end position="1192"/>
    </location>
</feature>
<dbReference type="PANTHER" id="PTHR21113:SF4">
    <property type="entry name" value="CHITIN-BINDING TYPE-4 DOMAIN-CONTAINING PROTEIN"/>
    <property type="match status" value="1"/>
</dbReference>
<evidence type="ECO:0000256" key="2">
    <source>
        <dbReference type="SAM" id="Phobius"/>
    </source>
</evidence>
<feature type="signal peptide" evidence="3">
    <location>
        <begin position="1"/>
        <end position="21"/>
    </location>
</feature>
<dbReference type="Proteomes" id="UP001530293">
    <property type="component" value="Unassembled WGS sequence"/>
</dbReference>
<evidence type="ECO:0000256" key="1">
    <source>
        <dbReference type="SAM" id="MobiDB-lite"/>
    </source>
</evidence>
<dbReference type="AlphaFoldDB" id="A0ABD3MJ79"/>
<feature type="region of interest" description="Disordered" evidence="1">
    <location>
        <begin position="684"/>
        <end position="714"/>
    </location>
</feature>
<dbReference type="Gene3D" id="1.10.530.10">
    <property type="match status" value="1"/>
</dbReference>
<feature type="compositionally biased region" description="Low complexity" evidence="1">
    <location>
        <begin position="684"/>
        <end position="693"/>
    </location>
</feature>
<keyword evidence="2" id="KW-0812">Transmembrane</keyword>
<feature type="compositionally biased region" description="Low complexity" evidence="1">
    <location>
        <begin position="1103"/>
        <end position="1116"/>
    </location>
</feature>
<feature type="region of interest" description="Disordered" evidence="1">
    <location>
        <begin position="958"/>
        <end position="1034"/>
    </location>
</feature>
<feature type="compositionally biased region" description="Low complexity" evidence="1">
    <location>
        <begin position="1157"/>
        <end position="1166"/>
    </location>
</feature>
<reference evidence="4 5" key="1">
    <citation type="submission" date="2024-10" db="EMBL/GenBank/DDBJ databases">
        <title>Updated reference genomes for cyclostephanoid diatoms.</title>
        <authorList>
            <person name="Roberts W.R."/>
            <person name="Alverson A.J."/>
        </authorList>
    </citation>
    <scope>NUCLEOTIDE SEQUENCE [LARGE SCALE GENOMIC DNA]</scope>
    <source>
        <strain evidence="4 5">AJA232-27</strain>
    </source>
</reference>
<feature type="transmembrane region" description="Helical" evidence="2">
    <location>
        <begin position="918"/>
        <end position="939"/>
    </location>
</feature>
<accession>A0ABD3MJ79</accession>
<name>A0ABD3MJ79_9STRA</name>
<feature type="compositionally biased region" description="Basic and acidic residues" evidence="1">
    <location>
        <begin position="1167"/>
        <end position="1177"/>
    </location>
</feature>
<evidence type="ECO:0008006" key="6">
    <source>
        <dbReference type="Google" id="ProtNLM"/>
    </source>
</evidence>
<feature type="transmembrane region" description="Helical" evidence="2">
    <location>
        <begin position="106"/>
        <end position="128"/>
    </location>
</feature>
<keyword evidence="3" id="KW-0732">Signal</keyword>
<protein>
    <recommendedName>
        <fullName evidence="6">Chitinase</fullName>
    </recommendedName>
</protein>
<feature type="compositionally biased region" description="Basic residues" evidence="1">
    <location>
        <begin position="1178"/>
        <end position="1192"/>
    </location>
</feature>
<keyword evidence="5" id="KW-1185">Reference proteome</keyword>
<evidence type="ECO:0000256" key="3">
    <source>
        <dbReference type="SAM" id="SignalP"/>
    </source>
</evidence>
<proteinExistence type="predicted"/>
<evidence type="ECO:0000313" key="4">
    <source>
        <dbReference type="EMBL" id="KAL3763968.1"/>
    </source>
</evidence>
<sequence length="1192" mass="127646">MGICNGTTALLLLLLLLVAQCQEVFWCGSTYEDASTACVQSCPLGYGCADGLICFAGVTTCSNDGGTVSGSSSSNGSSGSDALSFVNTPTTATVVALARERRKGKILLKMGICNGTTALLLLLLLLVAQCQEVFWCGSTYEDASTACVQSCPLGYGCADGLICFAGVTTCSNDGGTVSGSSSSNGSSGSDALSFVNTPTTATVAATATIITTPASSPVITTQSSWSSSSSTNSNTLANSLDGLTGVAAVEATFQSMKDVIDNNLFLYETPAMEWEPSNVYRFDGFFGGMQVMHSEGVAGKKLYMGGDCAHCHMYGLINVAAFLAQAMKETIRYDACDENSWDRVGDEKMYPISNSCGQLGQSYQDYHCSEEEKHMECEVDPNMSITAVTNAKWWGAPGPMMCAPKSIIPQTGYWDFNYACDNPWATPPESCDAYEGQKGGKAINDVPYPNGAGRTDVEGCCWWGRGVIQTSGVCNFGKLNYFLGKRAADEGRESRYPDVDFCKDPETICWSQEHSELKWIAGFFYWMNEVQEYDKGGWNYINELRSFVDGGMVDEGFINAVSGIVNRGCHNPPCGTGDLDGGPERAENFMKVVDEMRFAFVEVTELTSAPETIPPAPPTFPPVAPLTLSLPPSLPPSISPETSSPVISLQFAPPSPLPTFPSFLTGTLRPTPLPKSGVSLSPIILPSPEPDISTSTPSADQDVSTSLPSSLETAPSTEEAFLSNAEVAGPDEIRYSCGAGYQVDQSDTSIPVSAEVAFDYEVHNGIDVPVSEALKDVKTSILQDIADLIQCDITYSGRRLQNGFENVIGLWSTSNDPPDADAPGCIVDVDTSNPTTCTPVSGSFTFFAESGTSKASLGETVQSLLAHVQTSMNSGQYESGIVAKAIFIGEREQVSKSPALAEAMTIQTTGESKSNKSLMIAIYVLSSVCILLIGVLCIIARSRQEKSVDARYGRGYSSTFRSTMTQGDGGHDPESQRGSMPFNWQQSQNRKIGGMPRQSLWQGEKPHPNNIGPHHRSMPLQRPNQSNTFQTRREVASSVPAATAPHFIDQHEDMHGIAALSSLWNHRSPNEQVDEAEAYPSVGEIPPIIHQNPAVMRNKSSGDESSSDSSDSTSGSEESEQNIEPVPPSIDDVLNANFQSLNSFDGGKHTAPAFNNSAKSLQSESSSAREERQERLARARARSAGRHQRRLS</sequence>
<dbReference type="EMBL" id="JALLBG020000109">
    <property type="protein sequence ID" value="KAL3763968.1"/>
    <property type="molecule type" value="Genomic_DNA"/>
</dbReference>
<keyword evidence="2" id="KW-0472">Membrane</keyword>
<feature type="compositionally biased region" description="Polar residues" evidence="1">
    <location>
        <begin position="694"/>
        <end position="714"/>
    </location>
</feature>
<evidence type="ECO:0000313" key="5">
    <source>
        <dbReference type="Proteomes" id="UP001530293"/>
    </source>
</evidence>
<gene>
    <name evidence="4" type="ORF">ACHAWU_003336</name>
</gene>
<feature type="chain" id="PRO_5044768767" description="Chitinase" evidence="3">
    <location>
        <begin position="22"/>
        <end position="1192"/>
    </location>
</feature>
<organism evidence="4 5">
    <name type="scientific">Discostella pseudostelligera</name>
    <dbReference type="NCBI Taxonomy" id="259834"/>
    <lineage>
        <taxon>Eukaryota</taxon>
        <taxon>Sar</taxon>
        <taxon>Stramenopiles</taxon>
        <taxon>Ochrophyta</taxon>
        <taxon>Bacillariophyta</taxon>
        <taxon>Coscinodiscophyceae</taxon>
        <taxon>Thalassiosirophycidae</taxon>
        <taxon>Stephanodiscales</taxon>
        <taxon>Stephanodiscaceae</taxon>
        <taxon>Discostella</taxon>
    </lineage>
</organism>
<comment type="caution">
    <text evidence="4">The sequence shown here is derived from an EMBL/GenBank/DDBJ whole genome shotgun (WGS) entry which is preliminary data.</text>
</comment>
<feature type="compositionally biased region" description="Polar residues" evidence="1">
    <location>
        <begin position="976"/>
        <end position="990"/>
    </location>
</feature>
<keyword evidence="2" id="KW-1133">Transmembrane helix</keyword>